<dbReference type="EMBL" id="LAZL01000012">
    <property type="protein sequence ID" value="KMT65314.1"/>
    <property type="molecule type" value="Genomic_DNA"/>
</dbReference>
<dbReference type="PATRIC" id="fig|1513271.3.peg.1989"/>
<dbReference type="AlphaFoldDB" id="A0A0J8GVH7"/>
<keyword evidence="2" id="KW-0560">Oxidoreductase</keyword>
<dbReference type="RefSeq" id="WP_048692105.1">
    <property type="nucleotide sequence ID" value="NZ_KQ130489.1"/>
</dbReference>
<dbReference type="NCBIfam" id="NF006509">
    <property type="entry name" value="PRK08945.1"/>
    <property type="match status" value="1"/>
</dbReference>
<dbReference type="InterPro" id="IPR020904">
    <property type="entry name" value="Sc_DH/Rdtase_CS"/>
</dbReference>
<proteinExistence type="inferred from homology"/>
<dbReference type="PRINTS" id="PR00081">
    <property type="entry name" value="GDHRDH"/>
</dbReference>
<dbReference type="Gene3D" id="3.40.50.720">
    <property type="entry name" value="NAD(P)-binding Rossmann-like Domain"/>
    <property type="match status" value="1"/>
</dbReference>
<dbReference type="GO" id="GO:0016491">
    <property type="term" value="F:oxidoreductase activity"/>
    <property type="evidence" value="ECO:0007669"/>
    <property type="project" value="UniProtKB-KW"/>
</dbReference>
<evidence type="ECO:0000313" key="4">
    <source>
        <dbReference type="Proteomes" id="UP000037600"/>
    </source>
</evidence>
<evidence type="ECO:0000313" key="3">
    <source>
        <dbReference type="EMBL" id="KMT65314.1"/>
    </source>
</evidence>
<dbReference type="PROSITE" id="PS00061">
    <property type="entry name" value="ADH_SHORT"/>
    <property type="match status" value="1"/>
</dbReference>
<dbReference type="InterPro" id="IPR002347">
    <property type="entry name" value="SDR_fam"/>
</dbReference>
<dbReference type="InterPro" id="IPR036291">
    <property type="entry name" value="NAD(P)-bd_dom_sf"/>
</dbReference>
<protein>
    <submittedName>
        <fullName evidence="3">3-oxoacyl-ACP reductase</fullName>
    </submittedName>
</protein>
<organism evidence="3 4">
    <name type="scientific">Catenovulum maritimum</name>
    <dbReference type="NCBI Taxonomy" id="1513271"/>
    <lineage>
        <taxon>Bacteria</taxon>
        <taxon>Pseudomonadati</taxon>
        <taxon>Pseudomonadota</taxon>
        <taxon>Gammaproteobacteria</taxon>
        <taxon>Alteromonadales</taxon>
        <taxon>Alteromonadaceae</taxon>
        <taxon>Catenovulum</taxon>
    </lineage>
</organism>
<dbReference type="Proteomes" id="UP000037600">
    <property type="component" value="Unassembled WGS sequence"/>
</dbReference>
<dbReference type="OrthoDB" id="9790785at2"/>
<sequence length="245" mass="26633">MIEINNTENCLKGKTILVTGAGAGIGKSAAIHFSKFGAEVILLGKTTAKLEATYDEIVKLGYPEPAIIPLDLNGATKQNYLDMANTIKDTFGKLDGVLHNASSLGTIMPFEQMSEEMVDEIFKVNLTSQFKMTQALLPILKLAKTASVLFTSSGVGRKGKAFWGAYSISKFATEGMMQVLADEYDNTQIRFNSINPGATATKMRRIAFPAEEQAKLTQPDDIMPIYIHLMSDNSLNINGQALNAQ</sequence>
<gene>
    <name evidence="3" type="ORF">XM47_09785</name>
</gene>
<accession>A0A0J8GVH7</accession>
<dbReference type="PANTHER" id="PTHR42901:SF1">
    <property type="entry name" value="ALCOHOL DEHYDROGENASE"/>
    <property type="match status" value="1"/>
</dbReference>
<evidence type="ECO:0000256" key="2">
    <source>
        <dbReference type="ARBA" id="ARBA00023002"/>
    </source>
</evidence>
<dbReference type="SUPFAM" id="SSF51735">
    <property type="entry name" value="NAD(P)-binding Rossmann-fold domains"/>
    <property type="match status" value="1"/>
</dbReference>
<evidence type="ECO:0000256" key="1">
    <source>
        <dbReference type="ARBA" id="ARBA00006484"/>
    </source>
</evidence>
<keyword evidence="4" id="KW-1185">Reference proteome</keyword>
<dbReference type="PANTHER" id="PTHR42901">
    <property type="entry name" value="ALCOHOL DEHYDROGENASE"/>
    <property type="match status" value="1"/>
</dbReference>
<comment type="similarity">
    <text evidence="1">Belongs to the short-chain dehydrogenases/reductases (SDR) family.</text>
</comment>
<comment type="caution">
    <text evidence="3">The sequence shown here is derived from an EMBL/GenBank/DDBJ whole genome shotgun (WGS) entry which is preliminary data.</text>
</comment>
<reference evidence="3 4" key="1">
    <citation type="submission" date="2015-04" db="EMBL/GenBank/DDBJ databases">
        <title>Draft Genome Sequence of the Novel Agar-Digesting Marine Bacterium Q1.</title>
        <authorList>
            <person name="Li Y."/>
            <person name="Li D."/>
            <person name="Chen G."/>
            <person name="Du Z."/>
        </authorList>
    </citation>
    <scope>NUCLEOTIDE SEQUENCE [LARGE SCALE GENOMIC DNA]</scope>
    <source>
        <strain evidence="3 4">Q1</strain>
    </source>
</reference>
<dbReference type="Pfam" id="PF00106">
    <property type="entry name" value="adh_short"/>
    <property type="match status" value="1"/>
</dbReference>
<name>A0A0J8GVH7_9ALTE</name>
<dbReference type="STRING" id="1513271.XM47_09785"/>